<dbReference type="SUPFAM" id="SSF81338">
    <property type="entry name" value="Aquaporin-like"/>
    <property type="match status" value="1"/>
</dbReference>
<sequence>MEGFSSKVRIRNNIIRETFAEFLGTFTLIIFGDGSVAQAVLSRNTVGNHMSIHWSWGIGVTMGVYIAGGISDALNSFDGGNRMVSGPNGTAGIWATYPQDFASVATCIGDQLLGTAMLLCCVLAVTDDRNMETHKGLIPFSIGLIVVVIGMTYHLNCGYAINPARDLGPRIFTAIAGWGLEVFSYNDYKYFWIPVLGPHVGAILGAFLYQFLIGFHWSEVVEITSDIPIKEIKNTVVTEKAGHTYDNRSLSPDS</sequence>
<keyword evidence="10" id="KW-1185">Reference proteome</keyword>
<evidence type="ECO:0000256" key="2">
    <source>
        <dbReference type="ARBA" id="ARBA00006175"/>
    </source>
</evidence>
<dbReference type="Proteomes" id="UP000683360">
    <property type="component" value="Unassembled WGS sequence"/>
</dbReference>
<feature type="transmembrane region" description="Helical" evidence="8">
    <location>
        <begin position="137"/>
        <end position="155"/>
    </location>
</feature>
<comment type="caution">
    <text evidence="9">The sequence shown here is derived from an EMBL/GenBank/DDBJ whole genome shotgun (WGS) entry which is preliminary data.</text>
</comment>
<dbReference type="Gene3D" id="1.20.1080.10">
    <property type="entry name" value="Glycerol uptake facilitator protein"/>
    <property type="match status" value="2"/>
</dbReference>
<feature type="transmembrane region" description="Helical" evidence="8">
    <location>
        <begin position="20"/>
        <end position="41"/>
    </location>
</feature>
<protein>
    <submittedName>
        <fullName evidence="9">Aquaporin-10,Aquaporin-1</fullName>
    </submittedName>
</protein>
<dbReference type="InterPro" id="IPR023271">
    <property type="entry name" value="Aquaporin-like"/>
</dbReference>
<evidence type="ECO:0000256" key="4">
    <source>
        <dbReference type="ARBA" id="ARBA00022692"/>
    </source>
</evidence>
<comment type="subcellular location">
    <subcellularLocation>
        <location evidence="1">Membrane</location>
        <topology evidence="1">Multi-pass membrane protein</topology>
    </subcellularLocation>
</comment>
<dbReference type="PRINTS" id="PR00783">
    <property type="entry name" value="MINTRINSICP"/>
</dbReference>
<dbReference type="EMBL" id="CAJPWZ010001798">
    <property type="protein sequence ID" value="CAG2224217.1"/>
    <property type="molecule type" value="Genomic_DNA"/>
</dbReference>
<accession>A0A8S3STI0</accession>
<feature type="transmembrane region" description="Helical" evidence="8">
    <location>
        <begin position="191"/>
        <end position="209"/>
    </location>
</feature>
<evidence type="ECO:0000313" key="10">
    <source>
        <dbReference type="Proteomes" id="UP000683360"/>
    </source>
</evidence>
<name>A0A8S3STI0_MYTED</name>
<dbReference type="GO" id="GO:0016323">
    <property type="term" value="C:basolateral plasma membrane"/>
    <property type="evidence" value="ECO:0007669"/>
    <property type="project" value="TreeGrafter"/>
</dbReference>
<evidence type="ECO:0000256" key="3">
    <source>
        <dbReference type="ARBA" id="ARBA00022448"/>
    </source>
</evidence>
<evidence type="ECO:0000313" key="9">
    <source>
        <dbReference type="EMBL" id="CAG2224217.1"/>
    </source>
</evidence>
<comment type="similarity">
    <text evidence="2 7">Belongs to the MIP/aquaporin (TC 1.A.8) family.</text>
</comment>
<feature type="transmembrane region" description="Helical" evidence="8">
    <location>
        <begin position="53"/>
        <end position="74"/>
    </location>
</feature>
<dbReference type="AlphaFoldDB" id="A0A8S3STI0"/>
<organism evidence="9 10">
    <name type="scientific">Mytilus edulis</name>
    <name type="common">Blue mussel</name>
    <dbReference type="NCBI Taxonomy" id="6550"/>
    <lineage>
        <taxon>Eukaryota</taxon>
        <taxon>Metazoa</taxon>
        <taxon>Spiralia</taxon>
        <taxon>Lophotrochozoa</taxon>
        <taxon>Mollusca</taxon>
        <taxon>Bivalvia</taxon>
        <taxon>Autobranchia</taxon>
        <taxon>Pteriomorphia</taxon>
        <taxon>Mytilida</taxon>
        <taxon>Mytiloidea</taxon>
        <taxon>Mytilidae</taxon>
        <taxon>Mytilinae</taxon>
        <taxon>Mytilus</taxon>
    </lineage>
</organism>
<dbReference type="OrthoDB" id="3222at2759"/>
<dbReference type="PANTHER" id="PTHR43829">
    <property type="entry name" value="AQUAPORIN OR AQUAGLYCEROPORIN RELATED"/>
    <property type="match status" value="1"/>
</dbReference>
<dbReference type="GO" id="GO:0015254">
    <property type="term" value="F:glycerol channel activity"/>
    <property type="evidence" value="ECO:0007669"/>
    <property type="project" value="TreeGrafter"/>
</dbReference>
<dbReference type="GO" id="GO:0015250">
    <property type="term" value="F:water channel activity"/>
    <property type="evidence" value="ECO:0007669"/>
    <property type="project" value="TreeGrafter"/>
</dbReference>
<keyword evidence="6 8" id="KW-0472">Membrane</keyword>
<gene>
    <name evidence="9" type="ORF">MEDL_37423</name>
</gene>
<dbReference type="Pfam" id="PF00230">
    <property type="entry name" value="MIP"/>
    <property type="match status" value="2"/>
</dbReference>
<reference evidence="9" key="1">
    <citation type="submission" date="2021-03" db="EMBL/GenBank/DDBJ databases">
        <authorList>
            <person name="Bekaert M."/>
        </authorList>
    </citation>
    <scope>NUCLEOTIDE SEQUENCE</scope>
</reference>
<evidence type="ECO:0000256" key="8">
    <source>
        <dbReference type="SAM" id="Phobius"/>
    </source>
</evidence>
<dbReference type="InterPro" id="IPR050363">
    <property type="entry name" value="MIP/Aquaporin"/>
</dbReference>
<keyword evidence="5 8" id="KW-1133">Transmembrane helix</keyword>
<proteinExistence type="inferred from homology"/>
<evidence type="ECO:0000256" key="1">
    <source>
        <dbReference type="ARBA" id="ARBA00004141"/>
    </source>
</evidence>
<evidence type="ECO:0000256" key="6">
    <source>
        <dbReference type="ARBA" id="ARBA00023136"/>
    </source>
</evidence>
<evidence type="ECO:0000256" key="5">
    <source>
        <dbReference type="ARBA" id="ARBA00022989"/>
    </source>
</evidence>
<evidence type="ECO:0000256" key="7">
    <source>
        <dbReference type="RuleBase" id="RU000477"/>
    </source>
</evidence>
<keyword evidence="4 7" id="KW-0812">Transmembrane</keyword>
<keyword evidence="3 7" id="KW-0813">Transport</keyword>
<dbReference type="InterPro" id="IPR000425">
    <property type="entry name" value="MIP"/>
</dbReference>
<dbReference type="PANTHER" id="PTHR43829:SF9">
    <property type="entry name" value="AQUAPORIN-9"/>
    <property type="match status" value="1"/>
</dbReference>